<feature type="compositionally biased region" description="Polar residues" evidence="6">
    <location>
        <begin position="980"/>
        <end position="994"/>
    </location>
</feature>
<dbReference type="InterPro" id="IPR013780">
    <property type="entry name" value="Glyco_hydro_b"/>
</dbReference>
<keyword evidence="3 7" id="KW-1133">Transmembrane helix</keyword>
<name>A0ABD0K6R8_9CAEN</name>
<feature type="region of interest" description="Disordered" evidence="6">
    <location>
        <begin position="1484"/>
        <end position="1505"/>
    </location>
</feature>
<feature type="compositionally biased region" description="Basic and acidic residues" evidence="6">
    <location>
        <begin position="795"/>
        <end position="808"/>
    </location>
</feature>
<accession>A0ABD0K6R8</accession>
<evidence type="ECO:0000256" key="7">
    <source>
        <dbReference type="SAM" id="Phobius"/>
    </source>
</evidence>
<dbReference type="GO" id="GO:0016020">
    <property type="term" value="C:membrane"/>
    <property type="evidence" value="ECO:0007669"/>
    <property type="project" value="UniProtKB-SubCell"/>
</dbReference>
<reference evidence="9 10" key="1">
    <citation type="journal article" date="2023" name="Sci. Data">
        <title>Genome assembly of the Korean intertidal mud-creeper Batillaria attramentaria.</title>
        <authorList>
            <person name="Patra A.K."/>
            <person name="Ho P.T."/>
            <person name="Jun S."/>
            <person name="Lee S.J."/>
            <person name="Kim Y."/>
            <person name="Won Y.J."/>
        </authorList>
    </citation>
    <scope>NUCLEOTIDE SEQUENCE [LARGE SCALE GENOMIC DNA]</scope>
    <source>
        <strain evidence="9">Wonlab-2016</strain>
    </source>
</reference>
<feature type="region of interest" description="Disordered" evidence="6">
    <location>
        <begin position="790"/>
        <end position="1002"/>
    </location>
</feature>
<dbReference type="CDD" id="cd11328">
    <property type="entry name" value="AmyAc_maltase"/>
    <property type="match status" value="1"/>
</dbReference>
<evidence type="ECO:0000256" key="6">
    <source>
        <dbReference type="SAM" id="MobiDB-lite"/>
    </source>
</evidence>
<evidence type="ECO:0000313" key="10">
    <source>
        <dbReference type="Proteomes" id="UP001519460"/>
    </source>
</evidence>
<dbReference type="Gene3D" id="2.60.40.1180">
    <property type="entry name" value="Golgi alpha-mannosidase II"/>
    <property type="match status" value="1"/>
</dbReference>
<dbReference type="Gene3D" id="3.90.400.10">
    <property type="entry name" value="Oligo-1,6-glucosidase, Domain 2"/>
    <property type="match status" value="1"/>
</dbReference>
<feature type="region of interest" description="Disordered" evidence="6">
    <location>
        <begin position="1417"/>
        <end position="1449"/>
    </location>
</feature>
<dbReference type="PROSITE" id="PS50262">
    <property type="entry name" value="G_PROTEIN_RECEP_F1_2"/>
    <property type="match status" value="1"/>
</dbReference>
<keyword evidence="10" id="KW-1185">Reference proteome</keyword>
<feature type="transmembrane region" description="Helical" evidence="7">
    <location>
        <begin position="1207"/>
        <end position="1228"/>
    </location>
</feature>
<evidence type="ECO:0000256" key="3">
    <source>
        <dbReference type="ARBA" id="ARBA00022989"/>
    </source>
</evidence>
<proteinExistence type="predicted"/>
<comment type="caution">
    <text evidence="9">The sequence shown here is derived from an EMBL/GenBank/DDBJ whole genome shotgun (WGS) entry which is preliminary data.</text>
</comment>
<evidence type="ECO:0000259" key="8">
    <source>
        <dbReference type="PROSITE" id="PS50262"/>
    </source>
</evidence>
<feature type="compositionally biased region" description="Basic and acidic residues" evidence="6">
    <location>
        <begin position="1105"/>
        <end position="1115"/>
    </location>
</feature>
<organism evidence="9 10">
    <name type="scientific">Batillaria attramentaria</name>
    <dbReference type="NCBI Taxonomy" id="370345"/>
    <lineage>
        <taxon>Eukaryota</taxon>
        <taxon>Metazoa</taxon>
        <taxon>Spiralia</taxon>
        <taxon>Lophotrochozoa</taxon>
        <taxon>Mollusca</taxon>
        <taxon>Gastropoda</taxon>
        <taxon>Caenogastropoda</taxon>
        <taxon>Sorbeoconcha</taxon>
        <taxon>Cerithioidea</taxon>
        <taxon>Batillariidae</taxon>
        <taxon>Batillaria</taxon>
    </lineage>
</organism>
<dbReference type="Proteomes" id="UP001519460">
    <property type="component" value="Unassembled WGS sequence"/>
</dbReference>
<evidence type="ECO:0000256" key="1">
    <source>
        <dbReference type="ARBA" id="ARBA00004370"/>
    </source>
</evidence>
<dbReference type="SMART" id="SM00642">
    <property type="entry name" value="Aamy"/>
    <property type="match status" value="1"/>
</dbReference>
<evidence type="ECO:0000313" key="9">
    <source>
        <dbReference type="EMBL" id="KAK7482558.1"/>
    </source>
</evidence>
<evidence type="ECO:0000256" key="4">
    <source>
        <dbReference type="ARBA" id="ARBA00023136"/>
    </source>
</evidence>
<keyword evidence="4 7" id="KW-0472">Membrane</keyword>
<keyword evidence="2 7" id="KW-0812">Transmembrane</keyword>
<dbReference type="SUPFAM" id="SSF51445">
    <property type="entry name" value="(Trans)glycosidases"/>
    <property type="match status" value="1"/>
</dbReference>
<sequence>MTEVTQSKPLEWWQTGIIYQVYPRSFCDSNSDGIGDLNGVTSKLDYFQYLGVGAVWLSPFYKSPMKDFGYDVSDFRDVDPIFGTLADFDQLVQQAHKRGLKIIVDFVPNHTSDLHDWFQKSCRREPPYDDFYIWRDGKTDADGKRQPPNNWLSVFGGSAWRWHEGRGQYYYSAFLAEQPDLNYRNPLVVKEMNDVVRFWMQRADGMRVDALDFQFEVEDVSKDEPRSNLPGVLPFQHEYLQHIYTMDQPEIGDMVRGWRKVLDECEQADGRTRYMVIETYGEPEKRNCYYGYGANPFNMDLVEALQPPLSGVKLRSLVEREYKNLPPGGWPTFVLGNHDRKRASSKYGSLYVDGLNMLLLTLRGTPTTYYGEELGMEDIHVTFQQTQDPFGKNFGPERYLEVSRDPCRAPMQWDDTKNAGFTSSSSPWLPVHPDYTRRNVKVQRESAQQTTLQLYAALARLRQDPAFQRGELLYSVTNENVFSYVRQASQPSDVSRYLVAVNFGKEASKDDYSGTPVESLRGVVVQCTCSVSDRLKDTVVDLTGLELAPVGSYGSYEDKTPSERCLKTLVEAQSYDRGSSRRRRTSVMNSTGQPDVEAADDIFADLCRKSDNAVKWMWTVVAPIIVVIGLLDAGCKTNFFVLYTSLDFSAWILVSVTVERTLSVIKPLPVRGWFTVRRTLFRLTSIFVFLSGLNMHFFFTNGLVYEGAARNSSASSNFSENFPNASATSENKTAEDGSVWCDDLTPEFKHFEDFYFVWIDMCFDSLLPFLIMAVCNYLLVVSLRKAKRNRPRTTTRRELARSRGEHIPQEPASAVRGDGDAPPMPDTAHEEPSTQEEPSSAPERRDDLSSVLEGKDELSSKPEAAVFTTPDITQEPFPTQEITGEVSSVLDRRDVRSSSPKRNHRPSSTPEESTSAVEVTGESSVTLHMSHTPTPEVTQETNSTEDVTNEVCETPVVTQESASTDVVNEVSETLDVRQISEPSSTPEVIQQSASALDLTNEASTTLEMISEGTCEAPSAPEVVEESTLTATEVTYEQSPIPVKRKEMSSSQFTMQEPPPPSDELNSNRHTADGGLTVVSGQEATLHEDTADTVVKMTIPEEEEDGNRIQLREHPLRKISAASHASTVEDTHERRQFSQKRRFSQTRRVSQTKRLSQNRQRRGQPQTLERYSHTDSTASLRAANDRHPQHHQEEVPQDATISSGVTRMLLLVTTVFLVTTLPGAVYYIVDSFLREPGDCTHTNAILDITVTVCNLLQYANYGCNFLLYSARSRRFRQELRYLLGLANSRFRRHFKSSILSGTISFRRPFSVNGFHKTRAHNGSAVLAFDSSATDDLAKSRSVTSFAENSVSEVVTSQGQRSLENDVSEEVEMEASEVPQGGGLGHVNFGFRTSAEGLSAECSRDDNLAKSEVLELHLIENGEEEDADLTTSTRRSENASEDNSSTNGNNFFATATEESERSVGELSVETNITGSVSKLGLIQIHPGNVPPHWRKSPTTVKPGRTPRQAPQRLIRNLGKQITARYNDGDVSESAVLLSLTRRDDTSVQSDSHADQRLGITEMLTPSLRDASEHLFCANCAAWRNASSSWTGGETTKLKYEAEGRICQRL</sequence>
<dbReference type="InterPro" id="IPR045857">
    <property type="entry name" value="O16G_dom_2"/>
</dbReference>
<dbReference type="Pfam" id="PF00128">
    <property type="entry name" value="Alpha-amylase"/>
    <property type="match status" value="1"/>
</dbReference>
<feature type="compositionally biased region" description="Polar residues" evidence="6">
    <location>
        <begin position="1151"/>
        <end position="1174"/>
    </location>
</feature>
<feature type="compositionally biased region" description="Basic and acidic residues" evidence="6">
    <location>
        <begin position="842"/>
        <end position="860"/>
    </location>
</feature>
<keyword evidence="5" id="KW-0325">Glycoprotein</keyword>
<feature type="compositionally biased region" description="Polar residues" evidence="6">
    <location>
        <begin position="956"/>
        <end position="966"/>
    </location>
</feature>
<dbReference type="InterPro" id="IPR017853">
    <property type="entry name" value="GH"/>
</dbReference>
<feature type="compositionally biased region" description="Polar residues" evidence="6">
    <location>
        <begin position="1439"/>
        <end position="1449"/>
    </location>
</feature>
<feature type="compositionally biased region" description="Basic and acidic residues" evidence="6">
    <location>
        <begin position="1126"/>
        <end position="1135"/>
    </location>
</feature>
<dbReference type="PANTHER" id="PTHR10357">
    <property type="entry name" value="ALPHA-AMYLASE FAMILY MEMBER"/>
    <property type="match status" value="1"/>
</dbReference>
<dbReference type="InterPro" id="IPR006047">
    <property type="entry name" value="GH13_cat_dom"/>
</dbReference>
<comment type="subcellular location">
    <subcellularLocation>
        <location evidence="1">Membrane</location>
    </subcellularLocation>
</comment>
<dbReference type="EMBL" id="JACVVK020000242">
    <property type="protein sequence ID" value="KAK7482558.1"/>
    <property type="molecule type" value="Genomic_DNA"/>
</dbReference>
<feature type="compositionally biased region" description="Polar residues" evidence="6">
    <location>
        <begin position="906"/>
        <end position="946"/>
    </location>
</feature>
<evidence type="ECO:0000256" key="2">
    <source>
        <dbReference type="ARBA" id="ARBA00022692"/>
    </source>
</evidence>
<dbReference type="PANTHER" id="PTHR10357:SF179">
    <property type="entry name" value="NEUTRAL AND BASIC AMINO ACID TRANSPORT PROTEIN RBAT"/>
    <property type="match status" value="1"/>
</dbReference>
<evidence type="ECO:0000256" key="5">
    <source>
        <dbReference type="ARBA" id="ARBA00023180"/>
    </source>
</evidence>
<gene>
    <name evidence="9" type="ORF">BaRGS_00026159</name>
</gene>
<dbReference type="FunFam" id="3.90.400.10:FF:000001">
    <property type="entry name" value="Maltase A3, isoform A"/>
    <property type="match status" value="1"/>
</dbReference>
<dbReference type="Gene3D" id="1.20.1070.10">
    <property type="entry name" value="Rhodopsin 7-helix transmembrane proteins"/>
    <property type="match status" value="2"/>
</dbReference>
<feature type="compositionally biased region" description="Polar residues" evidence="6">
    <location>
        <begin position="870"/>
        <end position="882"/>
    </location>
</feature>
<dbReference type="SUPFAM" id="SSF81321">
    <property type="entry name" value="Family A G protein-coupled receptor-like"/>
    <property type="match status" value="1"/>
</dbReference>
<feature type="region of interest" description="Disordered" evidence="6">
    <location>
        <begin position="1034"/>
        <end position="1174"/>
    </location>
</feature>
<protein>
    <recommendedName>
        <fullName evidence="8">G-protein coupled receptors family 1 profile domain-containing protein</fullName>
    </recommendedName>
</protein>
<dbReference type="Gene3D" id="3.20.20.80">
    <property type="entry name" value="Glycosidases"/>
    <property type="match status" value="1"/>
</dbReference>
<feature type="transmembrane region" description="Helical" evidence="7">
    <location>
        <begin position="679"/>
        <end position="699"/>
    </location>
</feature>
<dbReference type="InterPro" id="IPR017452">
    <property type="entry name" value="GPCR_Rhodpsn_7TM"/>
</dbReference>
<feature type="domain" description="G-protein coupled receptors family 1 profile" evidence="8">
    <location>
        <begin position="618"/>
        <end position="1267"/>
    </location>
</feature>
<feature type="transmembrane region" description="Helical" evidence="7">
    <location>
        <begin position="616"/>
        <end position="634"/>
    </location>
</feature>
<feature type="transmembrane region" description="Helical" evidence="7">
    <location>
        <begin position="755"/>
        <end position="780"/>
    </location>
</feature>